<evidence type="ECO:0000256" key="5">
    <source>
        <dbReference type="PIRSR" id="PIRSR000097-2"/>
    </source>
</evidence>
<accession>A0A0H3G439</accession>
<evidence type="ECO:0000256" key="3">
    <source>
        <dbReference type="ARBA" id="ARBA00023002"/>
    </source>
</evidence>
<dbReference type="SUPFAM" id="SSF51430">
    <property type="entry name" value="NAD(P)-linked oxidoreductase"/>
    <property type="match status" value="1"/>
</dbReference>
<comment type="similarity">
    <text evidence="1">Belongs to the aldo/keto reductase family.</text>
</comment>
<feature type="active site" description="Proton donor" evidence="4">
    <location>
        <position position="53"/>
    </location>
</feature>
<dbReference type="PROSITE" id="PS00422">
    <property type="entry name" value="GRANINS_1"/>
    <property type="match status" value="1"/>
</dbReference>
<dbReference type="PROSITE" id="PS00062">
    <property type="entry name" value="ALDOKETO_REDUCTASE_2"/>
    <property type="match status" value="1"/>
</dbReference>
<proteinExistence type="inferred from homology"/>
<evidence type="ECO:0000256" key="6">
    <source>
        <dbReference type="PIRSR" id="PIRSR000097-3"/>
    </source>
</evidence>
<dbReference type="InterPro" id="IPR018054">
    <property type="entry name" value="Chromogranin_CS"/>
</dbReference>
<evidence type="ECO:0000313" key="8">
    <source>
        <dbReference type="EMBL" id="AEH61869.1"/>
    </source>
</evidence>
<evidence type="ECO:0000313" key="9">
    <source>
        <dbReference type="Proteomes" id="UP000001494"/>
    </source>
</evidence>
<dbReference type="HOGENOM" id="CLU_023205_0_1_5"/>
<evidence type="ECO:0000256" key="4">
    <source>
        <dbReference type="PIRSR" id="PIRSR000097-1"/>
    </source>
</evidence>
<dbReference type="Proteomes" id="UP000001494">
    <property type="component" value="Chromosome"/>
</dbReference>
<dbReference type="InterPro" id="IPR018170">
    <property type="entry name" value="Aldo/ket_reductase_CS"/>
</dbReference>
<dbReference type="AlphaFoldDB" id="A0A0H3G439"/>
<evidence type="ECO:0000256" key="1">
    <source>
        <dbReference type="ARBA" id="ARBA00007905"/>
    </source>
</evidence>
<dbReference type="Gene3D" id="3.20.20.100">
    <property type="entry name" value="NADP-dependent oxidoreductase domain"/>
    <property type="match status" value="1"/>
</dbReference>
<dbReference type="OrthoDB" id="9804790at2"/>
<dbReference type="FunFam" id="3.20.20.100:FF:000015">
    <property type="entry name" value="Oxidoreductase, aldo/keto reductase family"/>
    <property type="match status" value="1"/>
</dbReference>
<feature type="binding site" evidence="5">
    <location>
        <position position="111"/>
    </location>
    <ligand>
        <name>substrate</name>
    </ligand>
</feature>
<evidence type="ECO:0000256" key="2">
    <source>
        <dbReference type="ARBA" id="ARBA00022857"/>
    </source>
</evidence>
<dbReference type="eggNOG" id="COG0656">
    <property type="taxonomic scope" value="Bacteria"/>
</dbReference>
<gene>
    <name evidence="8" type="ordered locus">Zmob_0012</name>
</gene>
<dbReference type="CDD" id="cd19132">
    <property type="entry name" value="AKR_AKR5D1_E1"/>
    <property type="match status" value="1"/>
</dbReference>
<dbReference type="KEGG" id="zmm:Zmob_0012"/>
<dbReference type="InterPro" id="IPR023210">
    <property type="entry name" value="NADP_OxRdtase_dom"/>
</dbReference>
<keyword evidence="3" id="KW-0560">Oxidoreductase</keyword>
<dbReference type="PANTHER" id="PTHR43827">
    <property type="entry name" value="2,5-DIKETO-D-GLUCONIC ACID REDUCTASE"/>
    <property type="match status" value="1"/>
</dbReference>
<dbReference type="EMBL" id="CP002850">
    <property type="protein sequence ID" value="AEH61869.1"/>
    <property type="molecule type" value="Genomic_DNA"/>
</dbReference>
<dbReference type="InterPro" id="IPR020471">
    <property type="entry name" value="AKR"/>
</dbReference>
<feature type="site" description="Lowers pKa of active site Tyr" evidence="6">
    <location>
        <position position="78"/>
    </location>
</feature>
<dbReference type="PROSITE" id="PS00798">
    <property type="entry name" value="ALDOKETO_REDUCTASE_1"/>
    <property type="match status" value="1"/>
</dbReference>
<dbReference type="PIRSF" id="PIRSF000097">
    <property type="entry name" value="AKR"/>
    <property type="match status" value="1"/>
</dbReference>
<reference evidence="8 9" key="1">
    <citation type="journal article" date="2011" name="J. Bacteriol.">
        <title>Genome sequence of the ethanol-producing Zymomonas mobilis subsp. mobilis lectotype strain ATCC 10988.</title>
        <authorList>
            <person name="Pappas K.M."/>
            <person name="Kouvelis V.N."/>
            <person name="Saunders E."/>
            <person name="Brettin T.S."/>
            <person name="Bruce D."/>
            <person name="Detter C."/>
            <person name="Balakireva M."/>
            <person name="Han C.S."/>
            <person name="Savvakis G."/>
            <person name="Kyrpides N.C."/>
            <person name="Typas M.A."/>
        </authorList>
    </citation>
    <scope>NUCLEOTIDE SEQUENCE [LARGE SCALE GENOMIC DNA]</scope>
    <source>
        <strain evidence="9">ATCC 10988 / DSM 424 / CCUG 17860 / LMG 404 / NCIMB 8938 / NRRL B-806 / ZM1</strain>
    </source>
</reference>
<organism evidence="8 9">
    <name type="scientific">Zymomonas mobilis subsp. mobilis (strain ATCC 10988 / DSM 424 / LMG 404 / NCIMB 8938 / NRRL B-806 / ZM1)</name>
    <dbReference type="NCBI Taxonomy" id="555217"/>
    <lineage>
        <taxon>Bacteria</taxon>
        <taxon>Pseudomonadati</taxon>
        <taxon>Pseudomonadota</taxon>
        <taxon>Alphaproteobacteria</taxon>
        <taxon>Sphingomonadales</taxon>
        <taxon>Zymomonadaceae</taxon>
        <taxon>Zymomonas</taxon>
    </lineage>
</organism>
<keyword evidence="2" id="KW-0521">NADP</keyword>
<dbReference type="PANTHER" id="PTHR43827:SF3">
    <property type="entry name" value="NADP-DEPENDENT OXIDOREDUCTASE DOMAIN-CONTAINING PROTEIN"/>
    <property type="match status" value="1"/>
</dbReference>
<name>A0A0H3G439_ZYMMA</name>
<protein>
    <submittedName>
        <fullName evidence="8">Aldo/keto reductase</fullName>
    </submittedName>
</protein>
<feature type="domain" description="NADP-dependent oxidoreductase" evidence="7">
    <location>
        <begin position="21"/>
        <end position="263"/>
    </location>
</feature>
<sequence length="281" mass="31615">MSPISIPSIRLNDGNDLPAVGFGTYKLNGSAGVSDIVSAIKVGYRLLDSAFNYENEGAVGEAVREAGIARDKLRIVSKLPGRHHHFEEAIATVEESLYRAQLDYYDLYLIHWPNPSKDLYVEAWQALIEARKKGLIRSIGVCNFLPEHLERLIKETGVTPVVNQVELHPYFPQEEQRAWDKAHGIVTESWSPLGRASKLLQDDTIKKIADRLGKSIPQVILRWHVQLGAIPIPKASSKERQIENLSLFDFELSPQDIEIIATLARPDGRLADQDPARYEEF</sequence>
<evidence type="ECO:0000259" key="7">
    <source>
        <dbReference type="Pfam" id="PF00248"/>
    </source>
</evidence>
<dbReference type="GO" id="GO:0016616">
    <property type="term" value="F:oxidoreductase activity, acting on the CH-OH group of donors, NAD or NADP as acceptor"/>
    <property type="evidence" value="ECO:0007669"/>
    <property type="project" value="UniProtKB-ARBA"/>
</dbReference>
<dbReference type="Pfam" id="PF00248">
    <property type="entry name" value="Aldo_ket_red"/>
    <property type="match status" value="1"/>
</dbReference>
<dbReference type="InterPro" id="IPR036812">
    <property type="entry name" value="NAD(P)_OxRdtase_dom_sf"/>
</dbReference>
<dbReference type="PRINTS" id="PR00069">
    <property type="entry name" value="ALDKETRDTASE"/>
</dbReference>